<sequence length="112" mass="12317">MFPINQIVVEIEPENVPDEFSVAGEKALGGAFLFDGGKIIAAPVDYVAEAQRKKQELLSQANNMITTLQDAVDLEMATGDEAVSVLEWRKHRVLLSRVDVGKAPDIKWPQTP</sequence>
<evidence type="ECO:0000313" key="1">
    <source>
        <dbReference type="EMBL" id="MBJ6598580.1"/>
    </source>
</evidence>
<dbReference type="InterPro" id="IPR051220">
    <property type="entry name" value="TFA_Chaperone"/>
</dbReference>
<dbReference type="AlphaFoldDB" id="A0A8I1G5E0"/>
<evidence type="ECO:0000313" key="2">
    <source>
        <dbReference type="Proteomes" id="UP000641429"/>
    </source>
</evidence>
<dbReference type="InterPro" id="IPR003458">
    <property type="entry name" value="Phage_T4_Gp38_tail_assem"/>
</dbReference>
<accession>A0A8I1G5E0</accession>
<dbReference type="PANTHER" id="PTHR34413:SF2">
    <property type="entry name" value="PROPHAGE TAIL FIBER ASSEMBLY PROTEIN HOMOLOG TFAE-RELATED"/>
    <property type="match status" value="1"/>
</dbReference>
<dbReference type="EMBL" id="JAELXN010000109">
    <property type="protein sequence ID" value="MBJ6598580.1"/>
    <property type="molecule type" value="Genomic_DNA"/>
</dbReference>
<reference evidence="1" key="1">
    <citation type="submission" date="2020-12" db="EMBL/GenBank/DDBJ databases">
        <title>Molecular epidemiology of VIM- metallo-b-lactamase-producing Enterobacter cloacae complex isolated in France between 2015 and 2018.</title>
        <authorList>
            <person name="Emeraud C."/>
            <person name="Petit C."/>
            <person name="Bonnin R."/>
            <person name="Naas T."/>
            <person name="Dortet L."/>
        </authorList>
    </citation>
    <scope>NUCLEOTIDE SEQUENCE</scope>
    <source>
        <strain evidence="1">170C2</strain>
    </source>
</reference>
<proteinExistence type="predicted"/>
<gene>
    <name evidence="1" type="ORF">JGT27_23090</name>
</gene>
<dbReference type="Pfam" id="PF02413">
    <property type="entry name" value="Caudo_TAP"/>
    <property type="match status" value="1"/>
</dbReference>
<name>A0A8I1G5E0_ENTAS</name>
<organism evidence="1 2">
    <name type="scientific">Enterobacter asburiae</name>
    <dbReference type="NCBI Taxonomy" id="61645"/>
    <lineage>
        <taxon>Bacteria</taxon>
        <taxon>Pseudomonadati</taxon>
        <taxon>Pseudomonadota</taxon>
        <taxon>Gammaproteobacteria</taxon>
        <taxon>Enterobacterales</taxon>
        <taxon>Enterobacteriaceae</taxon>
        <taxon>Enterobacter</taxon>
        <taxon>Enterobacter cloacae complex</taxon>
    </lineage>
</organism>
<dbReference type="Proteomes" id="UP000641429">
    <property type="component" value="Unassembled WGS sequence"/>
</dbReference>
<comment type="caution">
    <text evidence="1">The sequence shown here is derived from an EMBL/GenBank/DDBJ whole genome shotgun (WGS) entry which is preliminary data.</text>
</comment>
<dbReference type="PANTHER" id="PTHR34413">
    <property type="entry name" value="PROPHAGE TAIL FIBER ASSEMBLY PROTEIN HOMOLOG TFAE-RELATED-RELATED"/>
    <property type="match status" value="1"/>
</dbReference>
<protein>
    <submittedName>
        <fullName evidence="1">Tail fiber assembly protein</fullName>
    </submittedName>
</protein>